<dbReference type="EMBL" id="ASPP01011507">
    <property type="protein sequence ID" value="ETO21564.1"/>
    <property type="molecule type" value="Genomic_DNA"/>
</dbReference>
<accession>X6N737</accession>
<feature type="non-terminal residue" evidence="1">
    <location>
        <position position="1"/>
    </location>
</feature>
<comment type="caution">
    <text evidence="1">The sequence shown here is derived from an EMBL/GenBank/DDBJ whole genome shotgun (WGS) entry which is preliminary data.</text>
</comment>
<evidence type="ECO:0000313" key="1">
    <source>
        <dbReference type="EMBL" id="ETO21564.1"/>
    </source>
</evidence>
<proteinExistence type="predicted"/>
<name>X6N737_RETFI</name>
<evidence type="ECO:0000313" key="2">
    <source>
        <dbReference type="Proteomes" id="UP000023152"/>
    </source>
</evidence>
<gene>
    <name evidence="1" type="ORF">RFI_15646</name>
</gene>
<dbReference type="AlphaFoldDB" id="X6N737"/>
<protein>
    <submittedName>
        <fullName evidence="1">Uncharacterized protein</fullName>
    </submittedName>
</protein>
<organism evidence="1 2">
    <name type="scientific">Reticulomyxa filosa</name>
    <dbReference type="NCBI Taxonomy" id="46433"/>
    <lineage>
        <taxon>Eukaryota</taxon>
        <taxon>Sar</taxon>
        <taxon>Rhizaria</taxon>
        <taxon>Retaria</taxon>
        <taxon>Foraminifera</taxon>
        <taxon>Monothalamids</taxon>
        <taxon>Reticulomyxidae</taxon>
        <taxon>Reticulomyxa</taxon>
    </lineage>
</organism>
<dbReference type="Proteomes" id="UP000023152">
    <property type="component" value="Unassembled WGS sequence"/>
</dbReference>
<sequence length="109" mass="12858">VSVKNTFQKYQLLPKEQLQSISVKDLRAVELHVDAHLPSKLLQDKDLEVTVLKWKNSKNRGSQAHYKLTKIRQQHSDILDDFEKDQILKPQQKTEEMERDTILLGYFLK</sequence>
<keyword evidence="2" id="KW-1185">Reference proteome</keyword>
<reference evidence="1 2" key="1">
    <citation type="journal article" date="2013" name="Curr. Biol.">
        <title>The Genome of the Foraminiferan Reticulomyxa filosa.</title>
        <authorList>
            <person name="Glockner G."/>
            <person name="Hulsmann N."/>
            <person name="Schleicher M."/>
            <person name="Noegel A.A."/>
            <person name="Eichinger L."/>
            <person name="Gallinger C."/>
            <person name="Pawlowski J."/>
            <person name="Sierra R."/>
            <person name="Euteneuer U."/>
            <person name="Pillet L."/>
            <person name="Moustafa A."/>
            <person name="Platzer M."/>
            <person name="Groth M."/>
            <person name="Szafranski K."/>
            <person name="Schliwa M."/>
        </authorList>
    </citation>
    <scope>NUCLEOTIDE SEQUENCE [LARGE SCALE GENOMIC DNA]</scope>
</reference>